<evidence type="ECO:0000313" key="3">
    <source>
        <dbReference type="Proteomes" id="UP000011761"/>
    </source>
</evidence>
<feature type="region of interest" description="Disordered" evidence="1">
    <location>
        <begin position="256"/>
        <end position="275"/>
    </location>
</feature>
<name>M2N1I2_BAUPA</name>
<dbReference type="RefSeq" id="XP_007680127.1">
    <property type="nucleotide sequence ID" value="XM_007681937.1"/>
</dbReference>
<evidence type="ECO:0000256" key="1">
    <source>
        <dbReference type="SAM" id="MobiDB-lite"/>
    </source>
</evidence>
<dbReference type="GeneID" id="19110401"/>
<keyword evidence="3" id="KW-1185">Reference proteome</keyword>
<organism evidence="2 3">
    <name type="scientific">Baudoinia panamericana (strain UAMH 10762)</name>
    <name type="common">Angels' share fungus</name>
    <name type="synonym">Baudoinia compniacensis (strain UAMH 10762)</name>
    <dbReference type="NCBI Taxonomy" id="717646"/>
    <lineage>
        <taxon>Eukaryota</taxon>
        <taxon>Fungi</taxon>
        <taxon>Dikarya</taxon>
        <taxon>Ascomycota</taxon>
        <taxon>Pezizomycotina</taxon>
        <taxon>Dothideomycetes</taxon>
        <taxon>Dothideomycetidae</taxon>
        <taxon>Mycosphaerellales</taxon>
        <taxon>Teratosphaeriaceae</taxon>
        <taxon>Baudoinia</taxon>
    </lineage>
</organism>
<dbReference type="KEGG" id="bcom:BAUCODRAFT_263047"/>
<dbReference type="eggNOG" id="ENOG502SIBF">
    <property type="taxonomic scope" value="Eukaryota"/>
</dbReference>
<reference evidence="2 3" key="1">
    <citation type="journal article" date="2012" name="PLoS Pathog.">
        <title>Diverse lifestyles and strategies of plant pathogenesis encoded in the genomes of eighteen Dothideomycetes fungi.</title>
        <authorList>
            <person name="Ohm R.A."/>
            <person name="Feau N."/>
            <person name="Henrissat B."/>
            <person name="Schoch C.L."/>
            <person name="Horwitz B.A."/>
            <person name="Barry K.W."/>
            <person name="Condon B.J."/>
            <person name="Copeland A.C."/>
            <person name="Dhillon B."/>
            <person name="Glaser F."/>
            <person name="Hesse C.N."/>
            <person name="Kosti I."/>
            <person name="LaButti K."/>
            <person name="Lindquist E.A."/>
            <person name="Lucas S."/>
            <person name="Salamov A.A."/>
            <person name="Bradshaw R.E."/>
            <person name="Ciuffetti L."/>
            <person name="Hamelin R.C."/>
            <person name="Kema G.H.J."/>
            <person name="Lawrence C."/>
            <person name="Scott J.A."/>
            <person name="Spatafora J.W."/>
            <person name="Turgeon B.G."/>
            <person name="de Wit P.J.G.M."/>
            <person name="Zhong S."/>
            <person name="Goodwin S.B."/>
            <person name="Grigoriev I.V."/>
        </authorList>
    </citation>
    <scope>NUCLEOTIDE SEQUENCE [LARGE SCALE GENOMIC DNA]</scope>
    <source>
        <strain evidence="2 3">UAMH 10762</strain>
    </source>
</reference>
<accession>M2N1I2</accession>
<dbReference type="Proteomes" id="UP000011761">
    <property type="component" value="Unassembled WGS sequence"/>
</dbReference>
<dbReference type="EMBL" id="KB445561">
    <property type="protein sequence ID" value="EMC92809.1"/>
    <property type="molecule type" value="Genomic_DNA"/>
</dbReference>
<evidence type="ECO:0000313" key="2">
    <source>
        <dbReference type="EMBL" id="EMC92809.1"/>
    </source>
</evidence>
<proteinExistence type="predicted"/>
<dbReference type="AlphaFoldDB" id="M2N1I2"/>
<dbReference type="OrthoDB" id="5342588at2759"/>
<dbReference type="HOGENOM" id="CLU_052532_0_0_1"/>
<gene>
    <name evidence="2" type="ORF">BAUCODRAFT_263047</name>
</gene>
<dbReference type="OMA" id="VDICQQR"/>
<sequence>MTMEHTRGNFHATMSSIGSTGGLKLQLHWSQRVALVRHNLHTASRSGVFTFFKILQAKALSDGTNHPAVLAALIGGDEADVLIAAMDNLNVGLAYVHQDAFKNVYDRWKDMTRDGETNISKSKLHVDFTMQRSMADMAIDKITTSAIGLINAQPPHVQGAAANVWIAGVSVIADAIETVLQQLQSLEDKELNDFIRLEESWDIVKGSVVCAITGLKGIFSLMDPSDPGRPSEKSSRSNSIASASGAMFRRLSTAFSSTGITPPDTHNGSITSNSPNFAAFHRNNSVSSISSSPVYRTPNYVRNSVSAGCPMSMPANEVGYQGHHLSPVPPTPAAEEATDPFGIDVPPVPPMPETIQTALNGEELHRKRLSMMIN</sequence>
<protein>
    <submittedName>
        <fullName evidence="2">Uncharacterized protein</fullName>
    </submittedName>
</protein>